<keyword evidence="1" id="KW-1133">Transmembrane helix</keyword>
<protein>
    <recommendedName>
        <fullName evidence="4">DUF4229 domain-containing protein</fullName>
    </recommendedName>
</protein>
<dbReference type="Proteomes" id="UP000325466">
    <property type="component" value="Unassembled WGS sequence"/>
</dbReference>
<name>A0ABQ0YHF7_9NOCA</name>
<gene>
    <name evidence="2" type="ORF">RAJCM14343_1182</name>
</gene>
<accession>A0ABQ0YHF7</accession>
<sequence length="90" mass="9792">MSWTEPSMMQLTRLVVVYTLARLAVVAACAGAAVLGVRLFGLTVSQTGAWIVGLLAGMAVAMVALRGLRRRVHDEIVAVDTRRGHRPHRR</sequence>
<proteinExistence type="predicted"/>
<organism evidence="2 3">
    <name type="scientific">Rhodococcus aetherivorans</name>
    <dbReference type="NCBI Taxonomy" id="191292"/>
    <lineage>
        <taxon>Bacteria</taxon>
        <taxon>Bacillati</taxon>
        <taxon>Actinomycetota</taxon>
        <taxon>Actinomycetes</taxon>
        <taxon>Mycobacteriales</taxon>
        <taxon>Nocardiaceae</taxon>
        <taxon>Rhodococcus</taxon>
    </lineage>
</organism>
<reference evidence="2 3" key="1">
    <citation type="journal article" date="2018" name="Biodegradation">
        <title>1,4-Dioxane degradation characteristics of Rhodococcus aetherivorans JCM 14343.</title>
        <authorList>
            <person name="Inoue D."/>
            <person name="Tsunoda T."/>
            <person name="Yamamoto N."/>
            <person name="Ike M."/>
            <person name="Sei K."/>
        </authorList>
    </citation>
    <scope>NUCLEOTIDE SEQUENCE [LARGE SCALE GENOMIC DNA]</scope>
    <source>
        <strain evidence="2 3">JCM 14343</strain>
    </source>
</reference>
<evidence type="ECO:0008006" key="4">
    <source>
        <dbReference type="Google" id="ProtNLM"/>
    </source>
</evidence>
<dbReference type="InterPro" id="IPR025323">
    <property type="entry name" value="DUF4229"/>
</dbReference>
<evidence type="ECO:0000256" key="1">
    <source>
        <dbReference type="SAM" id="Phobius"/>
    </source>
</evidence>
<evidence type="ECO:0000313" key="2">
    <source>
        <dbReference type="EMBL" id="GES35933.1"/>
    </source>
</evidence>
<feature type="transmembrane region" description="Helical" evidence="1">
    <location>
        <begin position="48"/>
        <end position="65"/>
    </location>
</feature>
<dbReference type="EMBL" id="BLAH01000032">
    <property type="protein sequence ID" value="GES35933.1"/>
    <property type="molecule type" value="Genomic_DNA"/>
</dbReference>
<keyword evidence="1" id="KW-0472">Membrane</keyword>
<comment type="caution">
    <text evidence="2">The sequence shown here is derived from an EMBL/GenBank/DDBJ whole genome shotgun (WGS) entry which is preliminary data.</text>
</comment>
<dbReference type="Pfam" id="PF14012">
    <property type="entry name" value="DUF4229"/>
    <property type="match status" value="1"/>
</dbReference>
<keyword evidence="3" id="KW-1185">Reference proteome</keyword>
<keyword evidence="1" id="KW-0812">Transmembrane</keyword>
<evidence type="ECO:0000313" key="3">
    <source>
        <dbReference type="Proteomes" id="UP000325466"/>
    </source>
</evidence>